<protein>
    <submittedName>
        <fullName evidence="1">Uncharacterized protein</fullName>
    </submittedName>
</protein>
<keyword evidence="2" id="KW-1185">Reference proteome</keyword>
<name>A0ABV9YXG4_9HYPH</name>
<dbReference type="Gene3D" id="3.30.450.20">
    <property type="entry name" value="PAS domain"/>
    <property type="match status" value="1"/>
</dbReference>
<accession>A0ABV9YXG4</accession>
<gene>
    <name evidence="1" type="ORF">ACFPFW_00705</name>
</gene>
<dbReference type="EMBL" id="JBHSJF010000001">
    <property type="protein sequence ID" value="MFC5066531.1"/>
    <property type="molecule type" value="Genomic_DNA"/>
</dbReference>
<evidence type="ECO:0000313" key="1">
    <source>
        <dbReference type="EMBL" id="MFC5066531.1"/>
    </source>
</evidence>
<dbReference type="SUPFAM" id="SSF55785">
    <property type="entry name" value="PYP-like sensor domain (PAS domain)"/>
    <property type="match status" value="1"/>
</dbReference>
<dbReference type="InterPro" id="IPR035965">
    <property type="entry name" value="PAS-like_dom_sf"/>
</dbReference>
<reference evidence="2" key="1">
    <citation type="journal article" date="2019" name="Int. J. Syst. Evol. Microbiol.">
        <title>The Global Catalogue of Microorganisms (GCM) 10K type strain sequencing project: providing services to taxonomists for standard genome sequencing and annotation.</title>
        <authorList>
            <consortium name="The Broad Institute Genomics Platform"/>
            <consortium name="The Broad Institute Genome Sequencing Center for Infectious Disease"/>
            <person name="Wu L."/>
            <person name="Ma J."/>
        </authorList>
    </citation>
    <scope>NUCLEOTIDE SEQUENCE [LARGE SCALE GENOMIC DNA]</scope>
    <source>
        <strain evidence="2">CGMCC 1.16444</strain>
    </source>
</reference>
<proteinExistence type="predicted"/>
<organism evidence="1 2">
    <name type="scientific">Flaviflagellibacter deserti</name>
    <dbReference type="NCBI Taxonomy" id="2267266"/>
    <lineage>
        <taxon>Bacteria</taxon>
        <taxon>Pseudomonadati</taxon>
        <taxon>Pseudomonadota</taxon>
        <taxon>Alphaproteobacteria</taxon>
        <taxon>Hyphomicrobiales</taxon>
        <taxon>Flaviflagellibacter</taxon>
    </lineage>
</organism>
<dbReference type="RefSeq" id="WP_162799557.1">
    <property type="nucleotide sequence ID" value="NZ_JBHSJF010000001.1"/>
</dbReference>
<evidence type="ECO:0000313" key="2">
    <source>
        <dbReference type="Proteomes" id="UP001595796"/>
    </source>
</evidence>
<dbReference type="Proteomes" id="UP001595796">
    <property type="component" value="Unassembled WGS sequence"/>
</dbReference>
<comment type="caution">
    <text evidence="1">The sequence shown here is derived from an EMBL/GenBank/DDBJ whole genome shotgun (WGS) entry which is preliminary data.</text>
</comment>
<sequence length="136" mass="15187">MAAVADQLKLEKGRLLGSAGTPPAGTARVGIWQCQLPFETLTWTSAVYDLFELPRGFRVTREEALGFYTKDSREILEEVRTRAIQDGTGFTLDAEIMTALGKPRLMRITATVEYEIDRPVRIWGTKQDITPTGDQP</sequence>